<name>A0AAN6TDS8_9PEZI</name>
<evidence type="ECO:0000313" key="4">
    <source>
        <dbReference type="Proteomes" id="UP001302812"/>
    </source>
</evidence>
<protein>
    <submittedName>
        <fullName evidence="3">Uncharacterized protein</fullName>
    </submittedName>
</protein>
<feature type="chain" id="PRO_5042890846" evidence="2">
    <location>
        <begin position="20"/>
        <end position="581"/>
    </location>
</feature>
<comment type="caution">
    <text evidence="3">The sequence shown here is derived from an EMBL/GenBank/DDBJ whole genome shotgun (WGS) entry which is preliminary data.</text>
</comment>
<dbReference type="Proteomes" id="UP001302812">
    <property type="component" value="Unassembled WGS sequence"/>
</dbReference>
<dbReference type="EMBL" id="MU853342">
    <property type="protein sequence ID" value="KAK4112564.1"/>
    <property type="molecule type" value="Genomic_DNA"/>
</dbReference>
<dbReference type="GeneID" id="89943319"/>
<feature type="region of interest" description="Disordered" evidence="1">
    <location>
        <begin position="120"/>
        <end position="140"/>
    </location>
</feature>
<sequence>MAAVVRYVATILLASSCIALSAAPSSNNRTFGPSEEAARQNAFAIFNAVHSAFRQWGSSLNHNGLSAFLVTVPEGVVLHHGTSSPNPPPGPEWLAFEIEHAELFARPRREKCPTKYGCPPYSKPTNHHPSLHHSEQQQQLETTTKQFTGETLVHQHEPPADEHDDSDSDYGEHGYLHLYRTTAPLRLLYLDGMSAGNTAMGTLDLQDLVLRGERDADIMDEQARAAALCALLAADWGLHGVLRMEAGFEIIKCAPFLDGMELLEANRRPERRPGLSFGGGGGGGGGGAREGPGGGTEGYTRVHTLELVRALAQRYHGIGGGRVVVDYSSMVSGLFYDVNLTNPDASRAALPRLVGLSDGELRGIKERVEEVVRARREGGKRVVDWQGVTDLIVARYADRLMYMAWHIDALEDMQGEVNALLNTYIDYGAEDKGFKAATARCSKHYTRTVRPETLEDGVILTALETVTFRICRVLFDVRELVVGDTKAGEEAFTYAKLMLRGLMDQLRWTRWKECLGCGYHEVCFVPMWPFGDKDSYERPNCRNATSIQNGWRDNGYWEWPRRRRPGHGQLGEDVEDKPGDL</sequence>
<gene>
    <name evidence="3" type="ORF">N656DRAFT_845315</name>
</gene>
<dbReference type="PANTHER" id="PTHR35204">
    <property type="entry name" value="YALI0A21131P"/>
    <property type="match status" value="1"/>
</dbReference>
<feature type="signal peptide" evidence="2">
    <location>
        <begin position="1"/>
        <end position="19"/>
    </location>
</feature>
<feature type="region of interest" description="Disordered" evidence="1">
    <location>
        <begin position="562"/>
        <end position="581"/>
    </location>
</feature>
<dbReference type="InterPro" id="IPR038921">
    <property type="entry name" value="YOR389W-like"/>
</dbReference>
<keyword evidence="4" id="KW-1185">Reference proteome</keyword>
<organism evidence="3 4">
    <name type="scientific">Canariomyces notabilis</name>
    <dbReference type="NCBI Taxonomy" id="2074819"/>
    <lineage>
        <taxon>Eukaryota</taxon>
        <taxon>Fungi</taxon>
        <taxon>Dikarya</taxon>
        <taxon>Ascomycota</taxon>
        <taxon>Pezizomycotina</taxon>
        <taxon>Sordariomycetes</taxon>
        <taxon>Sordariomycetidae</taxon>
        <taxon>Sordariales</taxon>
        <taxon>Chaetomiaceae</taxon>
        <taxon>Canariomyces</taxon>
    </lineage>
</organism>
<reference evidence="3" key="2">
    <citation type="submission" date="2023-05" db="EMBL/GenBank/DDBJ databases">
        <authorList>
            <consortium name="Lawrence Berkeley National Laboratory"/>
            <person name="Steindorff A."/>
            <person name="Hensen N."/>
            <person name="Bonometti L."/>
            <person name="Westerberg I."/>
            <person name="Brannstrom I.O."/>
            <person name="Guillou S."/>
            <person name="Cros-Aarteil S."/>
            <person name="Calhoun S."/>
            <person name="Haridas S."/>
            <person name="Kuo A."/>
            <person name="Mondo S."/>
            <person name="Pangilinan J."/>
            <person name="Riley R."/>
            <person name="Labutti K."/>
            <person name="Andreopoulos B."/>
            <person name="Lipzen A."/>
            <person name="Chen C."/>
            <person name="Yanf M."/>
            <person name="Daum C."/>
            <person name="Ng V."/>
            <person name="Clum A."/>
            <person name="Ohm R."/>
            <person name="Martin F."/>
            <person name="Silar P."/>
            <person name="Natvig D."/>
            <person name="Lalanne C."/>
            <person name="Gautier V."/>
            <person name="Ament-Velasquez S.L."/>
            <person name="Kruys A."/>
            <person name="Hutchinson M.I."/>
            <person name="Powell A.J."/>
            <person name="Barry K."/>
            <person name="Miller A.N."/>
            <person name="Grigoriev I.V."/>
            <person name="Debuchy R."/>
            <person name="Gladieux P."/>
            <person name="Thoren M.H."/>
            <person name="Johannesson H."/>
        </authorList>
    </citation>
    <scope>NUCLEOTIDE SEQUENCE</scope>
    <source>
        <strain evidence="3">CBS 508.74</strain>
    </source>
</reference>
<reference evidence="3" key="1">
    <citation type="journal article" date="2023" name="Mol. Phylogenet. Evol.">
        <title>Genome-scale phylogeny and comparative genomics of the fungal order Sordariales.</title>
        <authorList>
            <person name="Hensen N."/>
            <person name="Bonometti L."/>
            <person name="Westerberg I."/>
            <person name="Brannstrom I.O."/>
            <person name="Guillou S."/>
            <person name="Cros-Aarteil S."/>
            <person name="Calhoun S."/>
            <person name="Haridas S."/>
            <person name="Kuo A."/>
            <person name="Mondo S."/>
            <person name="Pangilinan J."/>
            <person name="Riley R."/>
            <person name="LaButti K."/>
            <person name="Andreopoulos B."/>
            <person name="Lipzen A."/>
            <person name="Chen C."/>
            <person name="Yan M."/>
            <person name="Daum C."/>
            <person name="Ng V."/>
            <person name="Clum A."/>
            <person name="Steindorff A."/>
            <person name="Ohm R.A."/>
            <person name="Martin F."/>
            <person name="Silar P."/>
            <person name="Natvig D.O."/>
            <person name="Lalanne C."/>
            <person name="Gautier V."/>
            <person name="Ament-Velasquez S.L."/>
            <person name="Kruys A."/>
            <person name="Hutchinson M.I."/>
            <person name="Powell A.J."/>
            <person name="Barry K."/>
            <person name="Miller A.N."/>
            <person name="Grigoriev I.V."/>
            <person name="Debuchy R."/>
            <person name="Gladieux P."/>
            <person name="Hiltunen Thoren M."/>
            <person name="Johannesson H."/>
        </authorList>
    </citation>
    <scope>NUCLEOTIDE SEQUENCE</scope>
    <source>
        <strain evidence="3">CBS 508.74</strain>
    </source>
</reference>
<proteinExistence type="predicted"/>
<evidence type="ECO:0000313" key="3">
    <source>
        <dbReference type="EMBL" id="KAK4112564.1"/>
    </source>
</evidence>
<feature type="region of interest" description="Disordered" evidence="1">
    <location>
        <begin position="268"/>
        <end position="296"/>
    </location>
</feature>
<evidence type="ECO:0000256" key="2">
    <source>
        <dbReference type="SAM" id="SignalP"/>
    </source>
</evidence>
<dbReference type="RefSeq" id="XP_064670134.1">
    <property type="nucleotide sequence ID" value="XM_064819193.1"/>
</dbReference>
<accession>A0AAN6TDS8</accession>
<dbReference type="PROSITE" id="PS51257">
    <property type="entry name" value="PROKAR_LIPOPROTEIN"/>
    <property type="match status" value="1"/>
</dbReference>
<dbReference type="PANTHER" id="PTHR35204:SF1">
    <property type="entry name" value="ENTEROTOXIN"/>
    <property type="match status" value="1"/>
</dbReference>
<keyword evidence="2" id="KW-0732">Signal</keyword>
<feature type="compositionally biased region" description="Gly residues" evidence="1">
    <location>
        <begin position="276"/>
        <end position="296"/>
    </location>
</feature>
<dbReference type="AlphaFoldDB" id="A0AAN6TDS8"/>
<evidence type="ECO:0000256" key="1">
    <source>
        <dbReference type="SAM" id="MobiDB-lite"/>
    </source>
</evidence>